<dbReference type="AlphaFoldDB" id="A0AAW2YRQ0"/>
<dbReference type="SUPFAM" id="SSF53474">
    <property type="entry name" value="alpha/beta-Hydrolases"/>
    <property type="match status" value="1"/>
</dbReference>
<keyword evidence="3" id="KW-1185">Reference proteome</keyword>
<feature type="domain" description="AB hydrolase-1" evidence="1">
    <location>
        <begin position="30"/>
        <end position="278"/>
    </location>
</feature>
<evidence type="ECO:0000313" key="3">
    <source>
        <dbReference type="Proteomes" id="UP001431209"/>
    </source>
</evidence>
<name>A0AAW2YRQ0_9EUKA</name>
<dbReference type="GO" id="GO:0016787">
    <property type="term" value="F:hydrolase activity"/>
    <property type="evidence" value="ECO:0007669"/>
    <property type="project" value="UniProtKB-KW"/>
</dbReference>
<dbReference type="InterPro" id="IPR000073">
    <property type="entry name" value="AB_hydrolase_1"/>
</dbReference>
<comment type="caution">
    <text evidence="2">The sequence shown here is derived from an EMBL/GenBank/DDBJ whole genome shotgun (WGS) entry which is preliminary data.</text>
</comment>
<evidence type="ECO:0000259" key="1">
    <source>
        <dbReference type="Pfam" id="PF12697"/>
    </source>
</evidence>
<dbReference type="Proteomes" id="UP001431209">
    <property type="component" value="Unassembled WGS sequence"/>
</dbReference>
<dbReference type="PANTHER" id="PTHR43194">
    <property type="entry name" value="HYDROLASE ALPHA/BETA FOLD FAMILY"/>
    <property type="match status" value="1"/>
</dbReference>
<protein>
    <submittedName>
        <fullName evidence="2">Hydrolase</fullName>
    </submittedName>
</protein>
<keyword evidence="2" id="KW-0378">Hydrolase</keyword>
<gene>
    <name evidence="2" type="ORF">AKO1_010922</name>
</gene>
<dbReference type="EMBL" id="JAOPGA020000623">
    <property type="protein sequence ID" value="KAL0480063.1"/>
    <property type="molecule type" value="Genomic_DNA"/>
</dbReference>
<dbReference type="Pfam" id="PF12697">
    <property type="entry name" value="Abhydrolase_6"/>
    <property type="match status" value="1"/>
</dbReference>
<accession>A0AAW2YRQ0</accession>
<reference evidence="2 3" key="1">
    <citation type="submission" date="2024-03" db="EMBL/GenBank/DDBJ databases">
        <title>The Acrasis kona genome and developmental transcriptomes reveal deep origins of eukaryotic multicellular pathways.</title>
        <authorList>
            <person name="Sheikh S."/>
            <person name="Fu C.-J."/>
            <person name="Brown M.W."/>
            <person name="Baldauf S.L."/>
        </authorList>
    </citation>
    <scope>NUCLEOTIDE SEQUENCE [LARGE SCALE GENOMIC DNA]</scope>
    <source>
        <strain evidence="2 3">ATCC MYA-3509</strain>
    </source>
</reference>
<organism evidence="2 3">
    <name type="scientific">Acrasis kona</name>
    <dbReference type="NCBI Taxonomy" id="1008807"/>
    <lineage>
        <taxon>Eukaryota</taxon>
        <taxon>Discoba</taxon>
        <taxon>Heterolobosea</taxon>
        <taxon>Tetramitia</taxon>
        <taxon>Eutetramitia</taxon>
        <taxon>Acrasidae</taxon>
        <taxon>Acrasis</taxon>
    </lineage>
</organism>
<evidence type="ECO:0000313" key="2">
    <source>
        <dbReference type="EMBL" id="KAL0480063.1"/>
    </source>
</evidence>
<sequence length="285" mass="31700">MSIEDSTVEHVVSRDGTLIGYLRIGSGPGIVLVQGAMGTAYNYRDLARALASDFTVYIPDRRGRGMSPKSYRKEHSIIQDVEDIDAILEKTGASRVYGLSSGAMITLEAARVLPRITKAAVYEPPFYPNGISFDGIRQINDEIERGDFGSALISSINTSDTGPRILKWIPKLFAWMLGSFVLWMDDRISRPYTKLRDMVPGIRYDFNVVGGMDGKMETFKEIQKPMLLISGSESAPYLLESIRKLDNVLPHSEHVELEGLDHGGSWNSSRGHPQIVADVLKKFFV</sequence>
<dbReference type="InterPro" id="IPR050228">
    <property type="entry name" value="Carboxylesterase_BioH"/>
</dbReference>
<proteinExistence type="predicted"/>
<dbReference type="Gene3D" id="3.40.50.1820">
    <property type="entry name" value="alpha/beta hydrolase"/>
    <property type="match status" value="1"/>
</dbReference>
<dbReference type="InterPro" id="IPR029058">
    <property type="entry name" value="AB_hydrolase_fold"/>
</dbReference>
<dbReference type="PANTHER" id="PTHR43194:SF2">
    <property type="entry name" value="PEROXISOMAL MEMBRANE PROTEIN LPX1"/>
    <property type="match status" value="1"/>
</dbReference>